<dbReference type="EMBL" id="ANHZ02000033">
    <property type="protein sequence ID" value="EME35535.1"/>
    <property type="molecule type" value="Genomic_DNA"/>
</dbReference>
<dbReference type="NCBIfam" id="NF005927">
    <property type="entry name" value="PRK07942.1"/>
    <property type="match status" value="1"/>
</dbReference>
<accession>M2YAP8</accession>
<protein>
    <recommendedName>
        <fullName evidence="5">Exonuclease domain-containing protein</fullName>
    </recommendedName>
</protein>
<keyword evidence="1" id="KW-0540">Nuclease</keyword>
<feature type="compositionally biased region" description="Low complexity" evidence="4">
    <location>
        <begin position="49"/>
        <end position="69"/>
    </location>
</feature>
<dbReference type="Pfam" id="PF00929">
    <property type="entry name" value="RNase_T"/>
    <property type="match status" value="1"/>
</dbReference>
<dbReference type="RefSeq" id="WP_006215799.1">
    <property type="nucleotide sequence ID" value="NZ_ANHZ02000033.1"/>
</dbReference>
<keyword evidence="3" id="KW-0269">Exonuclease</keyword>
<dbReference type="Proteomes" id="UP000009877">
    <property type="component" value="Unassembled WGS sequence"/>
</dbReference>
<feature type="region of interest" description="Disordered" evidence="4">
    <location>
        <begin position="1"/>
        <end position="87"/>
    </location>
</feature>
<dbReference type="STRING" id="71999.KPaMU14_03585"/>
<dbReference type="AlphaFoldDB" id="M2YAP8"/>
<evidence type="ECO:0000256" key="4">
    <source>
        <dbReference type="SAM" id="MobiDB-lite"/>
    </source>
</evidence>
<dbReference type="GO" id="GO:0005829">
    <property type="term" value="C:cytosol"/>
    <property type="evidence" value="ECO:0007669"/>
    <property type="project" value="TreeGrafter"/>
</dbReference>
<dbReference type="CDD" id="cd06127">
    <property type="entry name" value="DEDDh"/>
    <property type="match status" value="1"/>
</dbReference>
<dbReference type="PANTHER" id="PTHR30231:SF4">
    <property type="entry name" value="PROTEIN NEN2"/>
    <property type="match status" value="1"/>
</dbReference>
<dbReference type="GO" id="GO:0008408">
    <property type="term" value="F:3'-5' exonuclease activity"/>
    <property type="evidence" value="ECO:0007669"/>
    <property type="project" value="TreeGrafter"/>
</dbReference>
<dbReference type="InterPro" id="IPR012337">
    <property type="entry name" value="RNaseH-like_sf"/>
</dbReference>
<reference evidence="6 7" key="1">
    <citation type="journal article" date="2014" name="Genome Announc.">
        <title>Draft Genome Sequence of Kocuria palustris PEL.</title>
        <authorList>
            <person name="Sharma G."/>
            <person name="Khatri I."/>
            <person name="Subramanian S."/>
        </authorList>
    </citation>
    <scope>NUCLEOTIDE SEQUENCE [LARGE SCALE GENOMIC DNA]</scope>
    <source>
        <strain evidence="6 7">PEL</strain>
    </source>
</reference>
<feature type="compositionally biased region" description="Low complexity" evidence="4">
    <location>
        <begin position="18"/>
        <end position="31"/>
    </location>
</feature>
<gene>
    <name evidence="6" type="ORF">C884_01699</name>
</gene>
<dbReference type="Gene3D" id="3.30.420.10">
    <property type="entry name" value="Ribonuclease H-like superfamily/Ribonuclease H"/>
    <property type="match status" value="1"/>
</dbReference>
<dbReference type="InterPro" id="IPR036397">
    <property type="entry name" value="RNaseH_sf"/>
</dbReference>
<evidence type="ECO:0000313" key="6">
    <source>
        <dbReference type="EMBL" id="EME35535.1"/>
    </source>
</evidence>
<evidence type="ECO:0000256" key="2">
    <source>
        <dbReference type="ARBA" id="ARBA00022801"/>
    </source>
</evidence>
<proteinExistence type="predicted"/>
<dbReference type="SMART" id="SM00479">
    <property type="entry name" value="EXOIII"/>
    <property type="match status" value="1"/>
</dbReference>
<dbReference type="SUPFAM" id="SSF53098">
    <property type="entry name" value="Ribonuclease H-like"/>
    <property type="match status" value="1"/>
</dbReference>
<feature type="domain" description="Exonuclease" evidence="5">
    <location>
        <begin position="89"/>
        <end position="264"/>
    </location>
</feature>
<comment type="caution">
    <text evidence="6">The sequence shown here is derived from an EMBL/GenBank/DDBJ whole genome shotgun (WGS) entry which is preliminary data.</text>
</comment>
<evidence type="ECO:0000256" key="3">
    <source>
        <dbReference type="ARBA" id="ARBA00022839"/>
    </source>
</evidence>
<dbReference type="InterPro" id="IPR013520">
    <property type="entry name" value="Ribonucl_H"/>
</dbReference>
<sequence>MASRPDPSEQTDPLFDLPTPSGSSPASPSQPEAQDAQLSLFDTPAASTGAGDRPSAPAASAAPADAVAPRSDHKAPAPQDPGTPWTELPRAAFDLETTGKDAHECRIVTASLLLIDARGEILQRWDWLADPGVEIPEGAAAVHGISTEHAREHGRPAAEVVPEIVAAVADLLERGIPVLAFNASYDFTVLAAEARRHGLQAPEAFPVLDPYVMHKHVRVRWRGKRTLVALSEAYEVDLEEAHTSGADALAAEQVGRRLAEEFAELRVGAPQIHRQQIEWSAEQAADFQEFLRSRRQDPSIVIDGTWPVRDLQG</sequence>
<name>M2YAP8_9MICC</name>
<keyword evidence="7" id="KW-1185">Reference proteome</keyword>
<organism evidence="6 7">
    <name type="scientific">Kocuria palustris PEL</name>
    <dbReference type="NCBI Taxonomy" id="1236550"/>
    <lineage>
        <taxon>Bacteria</taxon>
        <taxon>Bacillati</taxon>
        <taxon>Actinomycetota</taxon>
        <taxon>Actinomycetes</taxon>
        <taxon>Micrococcales</taxon>
        <taxon>Micrococcaceae</taxon>
        <taxon>Kocuria</taxon>
    </lineage>
</organism>
<evidence type="ECO:0000313" key="7">
    <source>
        <dbReference type="Proteomes" id="UP000009877"/>
    </source>
</evidence>
<evidence type="ECO:0000259" key="5">
    <source>
        <dbReference type="SMART" id="SM00479"/>
    </source>
</evidence>
<keyword evidence="2" id="KW-0378">Hydrolase</keyword>
<dbReference type="GO" id="GO:0003676">
    <property type="term" value="F:nucleic acid binding"/>
    <property type="evidence" value="ECO:0007669"/>
    <property type="project" value="InterPro"/>
</dbReference>
<dbReference type="PANTHER" id="PTHR30231">
    <property type="entry name" value="DNA POLYMERASE III SUBUNIT EPSILON"/>
    <property type="match status" value="1"/>
</dbReference>
<evidence type="ECO:0000256" key="1">
    <source>
        <dbReference type="ARBA" id="ARBA00022722"/>
    </source>
</evidence>